<evidence type="ECO:0000313" key="1">
    <source>
        <dbReference type="EMBL" id="RZO19990.1"/>
    </source>
</evidence>
<reference evidence="1 2" key="1">
    <citation type="submission" date="2019-02" db="EMBL/GenBank/DDBJ databases">
        <title>Prokaryotic population dynamics and viral predation in marine succession experiment using metagenomics: the confinement effect.</title>
        <authorList>
            <person name="Haro-Moreno J.M."/>
            <person name="Rodriguez-Valera F."/>
            <person name="Lopez-Perez M."/>
        </authorList>
    </citation>
    <scope>NUCLEOTIDE SEQUENCE [LARGE SCALE GENOMIC DNA]</scope>
    <source>
        <strain evidence="1">MED-G163</strain>
    </source>
</reference>
<gene>
    <name evidence="1" type="ORF">EVA96_03295</name>
</gene>
<dbReference type="AlphaFoldDB" id="A0A520MFK8"/>
<protein>
    <submittedName>
        <fullName evidence="1">DUF2066 domain-containing protein</fullName>
    </submittedName>
</protein>
<comment type="caution">
    <text evidence="1">The sequence shown here is derived from an EMBL/GenBank/DDBJ whole genome shotgun (WGS) entry which is preliminary data.</text>
</comment>
<dbReference type="EMBL" id="SHBI01000026">
    <property type="protein sequence ID" value="RZO19990.1"/>
    <property type="molecule type" value="Genomic_DNA"/>
</dbReference>
<organism evidence="1 2">
    <name type="scientific">SAR86 cluster bacterium</name>
    <dbReference type="NCBI Taxonomy" id="2030880"/>
    <lineage>
        <taxon>Bacteria</taxon>
        <taxon>Pseudomonadati</taxon>
        <taxon>Pseudomonadota</taxon>
        <taxon>Gammaproteobacteria</taxon>
        <taxon>SAR86 cluster</taxon>
    </lineage>
</organism>
<evidence type="ECO:0000313" key="2">
    <source>
        <dbReference type="Proteomes" id="UP000315782"/>
    </source>
</evidence>
<name>A0A520MFK8_9GAMM</name>
<dbReference type="InterPro" id="IPR018642">
    <property type="entry name" value="DUF2066"/>
</dbReference>
<proteinExistence type="predicted"/>
<accession>A0A520MFK8</accession>
<dbReference type="Pfam" id="PF09839">
    <property type="entry name" value="DUF2066"/>
    <property type="match status" value="1"/>
</dbReference>
<dbReference type="Proteomes" id="UP000315782">
    <property type="component" value="Unassembled WGS sequence"/>
</dbReference>
<sequence length="339" mass="38844">MHNNFIKHFIVGLIIFSNFSFGKEFDELFTIYEPIENSSKIEKSINSSFNNMVYRLSGSDSPSNIWKIINSGVTRKDFIISYSIKNIDDLSYLQVIFNQDFLISKFNELSIPIVGYSRPVIFFLIEIDSGSVSPYFLSADQSKNKIDNSFKSVLKSISKNRGIFLEIPVFDLQDRQTLSNMNILSSPSEYISSKYEFDELVKIKLTNLGLDNWQITGDIKSSLSSENLKNDLENIFLEYVQSITDKKLNDLKINTNRTVDTLVSISGISSYKDYIDSRDRLSKFIGISSIEILSLKNNIITYKIKTLGDMNTLINEIQNNSFLYITDSDSSKINIEYKK</sequence>